<dbReference type="GO" id="GO:0006020">
    <property type="term" value="P:inositol metabolic process"/>
    <property type="evidence" value="ECO:0007669"/>
    <property type="project" value="TreeGrafter"/>
</dbReference>
<name>A0A6B2NWK5_9RHOB</name>
<feature type="binding site" evidence="5">
    <location>
        <position position="68"/>
    </location>
    <ligand>
        <name>Mg(2+)</name>
        <dbReference type="ChEBI" id="CHEBI:18420"/>
        <label>1</label>
        <note>catalytic</note>
    </ligand>
</feature>
<dbReference type="PANTHER" id="PTHR20854:SF4">
    <property type="entry name" value="INOSITOL-1-MONOPHOSPHATASE-RELATED"/>
    <property type="match status" value="1"/>
</dbReference>
<dbReference type="EMBL" id="JAAGOX010000053">
    <property type="protein sequence ID" value="NDW47017.1"/>
    <property type="molecule type" value="Genomic_DNA"/>
</dbReference>
<dbReference type="InterPro" id="IPR020583">
    <property type="entry name" value="Inositol_monoP_metal-BS"/>
</dbReference>
<dbReference type="Pfam" id="PF00459">
    <property type="entry name" value="Inositol_P"/>
    <property type="match status" value="1"/>
</dbReference>
<feature type="binding site" evidence="5">
    <location>
        <position position="84"/>
    </location>
    <ligand>
        <name>Mg(2+)</name>
        <dbReference type="ChEBI" id="CHEBI:18420"/>
        <label>1</label>
        <note>catalytic</note>
    </ligand>
</feature>
<feature type="binding site" evidence="5">
    <location>
        <position position="86"/>
    </location>
    <ligand>
        <name>Mg(2+)</name>
        <dbReference type="ChEBI" id="CHEBI:18420"/>
        <label>1</label>
        <note>catalytic</note>
    </ligand>
</feature>
<dbReference type="RefSeq" id="WP_164132038.1">
    <property type="nucleotide sequence ID" value="NZ_JAAGOX010000053.1"/>
</dbReference>
<dbReference type="PROSITE" id="PS00629">
    <property type="entry name" value="IMP_1"/>
    <property type="match status" value="1"/>
</dbReference>
<evidence type="ECO:0000313" key="6">
    <source>
        <dbReference type="EMBL" id="NDW47017.1"/>
    </source>
</evidence>
<dbReference type="AlphaFoldDB" id="A0A6B2NWK5"/>
<feature type="binding site" evidence="5">
    <location>
        <position position="87"/>
    </location>
    <ligand>
        <name>Mg(2+)</name>
        <dbReference type="ChEBI" id="CHEBI:18420"/>
        <label>1</label>
        <note>catalytic</note>
    </ligand>
</feature>
<proteinExistence type="inferred from homology"/>
<comment type="caution">
    <text evidence="6">The sequence shown here is derived from an EMBL/GenBank/DDBJ whole genome shotgun (WGS) entry which is preliminary data.</text>
</comment>
<evidence type="ECO:0000256" key="4">
    <source>
        <dbReference type="ARBA" id="ARBA00022842"/>
    </source>
</evidence>
<evidence type="ECO:0000256" key="3">
    <source>
        <dbReference type="ARBA" id="ARBA00022801"/>
    </source>
</evidence>
<dbReference type="GO" id="GO:0046872">
    <property type="term" value="F:metal ion binding"/>
    <property type="evidence" value="ECO:0007669"/>
    <property type="project" value="UniProtKB-KW"/>
</dbReference>
<dbReference type="InterPro" id="IPR000760">
    <property type="entry name" value="Inositol_monophosphatase-like"/>
</dbReference>
<feature type="binding site" evidence="5">
    <location>
        <position position="208"/>
    </location>
    <ligand>
        <name>Mg(2+)</name>
        <dbReference type="ChEBI" id="CHEBI:18420"/>
        <label>1</label>
        <note>catalytic</note>
    </ligand>
</feature>
<evidence type="ECO:0000256" key="1">
    <source>
        <dbReference type="ARBA" id="ARBA00009759"/>
    </source>
</evidence>
<evidence type="ECO:0000256" key="2">
    <source>
        <dbReference type="ARBA" id="ARBA00022723"/>
    </source>
</evidence>
<comment type="cofactor">
    <cofactor evidence="5">
        <name>Mg(2+)</name>
        <dbReference type="ChEBI" id="CHEBI:18420"/>
    </cofactor>
</comment>
<keyword evidence="2 5" id="KW-0479">Metal-binding</keyword>
<dbReference type="CDD" id="cd01641">
    <property type="entry name" value="Bacterial_IMPase_like_1"/>
    <property type="match status" value="1"/>
</dbReference>
<gene>
    <name evidence="6" type="ORF">G0P99_18895</name>
</gene>
<dbReference type="Gene3D" id="3.30.540.10">
    <property type="entry name" value="Fructose-1,6-Bisphosphatase, subunit A, domain 1"/>
    <property type="match status" value="1"/>
</dbReference>
<organism evidence="6">
    <name type="scientific">Ruegeria sp. PrR005</name>
    <dbReference type="NCBI Taxonomy" id="2706882"/>
    <lineage>
        <taxon>Bacteria</taxon>
        <taxon>Pseudomonadati</taxon>
        <taxon>Pseudomonadota</taxon>
        <taxon>Alphaproteobacteria</taxon>
        <taxon>Rhodobacterales</taxon>
        <taxon>Roseobacteraceae</taxon>
        <taxon>Ruegeria</taxon>
    </lineage>
</organism>
<keyword evidence="4 5" id="KW-0460">Magnesium</keyword>
<reference evidence="6" key="1">
    <citation type="submission" date="2020-02" db="EMBL/GenBank/DDBJ databases">
        <title>Delineation of the pyrene-degrading pathway in Roseobacter clade bacteria by genomic analysis.</title>
        <authorList>
            <person name="Zhou H."/>
            <person name="Wang H."/>
        </authorList>
    </citation>
    <scope>NUCLEOTIDE SEQUENCE</scope>
    <source>
        <strain evidence="6">PrR005</strain>
    </source>
</reference>
<dbReference type="Gene3D" id="3.40.190.80">
    <property type="match status" value="1"/>
</dbReference>
<dbReference type="GO" id="GO:0008934">
    <property type="term" value="F:inositol monophosphate 1-phosphatase activity"/>
    <property type="evidence" value="ECO:0007669"/>
    <property type="project" value="TreeGrafter"/>
</dbReference>
<dbReference type="PRINTS" id="PR00377">
    <property type="entry name" value="IMPHPHTASES"/>
</dbReference>
<evidence type="ECO:0000256" key="5">
    <source>
        <dbReference type="PIRSR" id="PIRSR600760-2"/>
    </source>
</evidence>
<accession>A0A6B2NWK5</accession>
<dbReference type="PANTHER" id="PTHR20854">
    <property type="entry name" value="INOSITOL MONOPHOSPHATASE"/>
    <property type="match status" value="1"/>
</dbReference>
<comment type="similarity">
    <text evidence="1">Belongs to the inositol monophosphatase superfamily.</text>
</comment>
<sequence>MVTGHDFAAHAEVIAEKAAEIARGYFRGQLQVELKADESPVTQADKAVEQMVRDYLTEHFSDHGILGEEHGTKHGDSRYLWVVDPIDGTRSFLTGHPLFGFLLALLDNGDPILGIIGAPALRETLIGIPGIGATLNGSAIRVSGQTRLDDARLFVNEGEKIYRDHPAVFARLMGCGQTRRLGYDCYPHALVAMGHVDAVVDYDLQPYDYMALSAVVRAAGGQITDWQGNPLTLASDGRVVSAASPELHRDLLDLLNG</sequence>
<dbReference type="GO" id="GO:0007165">
    <property type="term" value="P:signal transduction"/>
    <property type="evidence" value="ECO:0007669"/>
    <property type="project" value="TreeGrafter"/>
</dbReference>
<protein>
    <submittedName>
        <fullName evidence="6">Inositol monophosphatase family protein</fullName>
    </submittedName>
</protein>
<keyword evidence="3" id="KW-0378">Hydrolase</keyword>
<dbReference type="SUPFAM" id="SSF56655">
    <property type="entry name" value="Carbohydrate phosphatase"/>
    <property type="match status" value="1"/>
</dbReference>